<organism evidence="4 5">
    <name type="scientific">Lysinibacter cavernae</name>
    <dbReference type="NCBI Taxonomy" id="1640652"/>
    <lineage>
        <taxon>Bacteria</taxon>
        <taxon>Bacillati</taxon>
        <taxon>Actinomycetota</taxon>
        <taxon>Actinomycetes</taxon>
        <taxon>Micrococcales</taxon>
        <taxon>Microbacteriaceae</taxon>
        <taxon>Lysinibacter</taxon>
    </lineage>
</organism>
<evidence type="ECO:0000256" key="2">
    <source>
        <dbReference type="SAM" id="Phobius"/>
    </source>
</evidence>
<reference evidence="4 5" key="1">
    <citation type="submission" date="2020-02" db="EMBL/GenBank/DDBJ databases">
        <title>Sequencing the genomes of 1000 actinobacteria strains.</title>
        <authorList>
            <person name="Klenk H.-P."/>
        </authorList>
    </citation>
    <scope>NUCLEOTIDE SEQUENCE [LARGE SCALE GENOMIC DNA]</scope>
    <source>
        <strain evidence="4 5">DSM 27960</strain>
    </source>
</reference>
<keyword evidence="5" id="KW-1185">Reference proteome</keyword>
<dbReference type="Pfam" id="PF09972">
    <property type="entry name" value="DUF2207"/>
    <property type="match status" value="1"/>
</dbReference>
<feature type="transmembrane region" description="Helical" evidence="2">
    <location>
        <begin position="460"/>
        <end position="480"/>
    </location>
</feature>
<evidence type="ECO:0000256" key="1">
    <source>
        <dbReference type="SAM" id="MobiDB-lite"/>
    </source>
</evidence>
<feature type="transmembrane region" description="Helical" evidence="2">
    <location>
        <begin position="332"/>
        <end position="355"/>
    </location>
</feature>
<feature type="transmembrane region" description="Helical" evidence="2">
    <location>
        <begin position="963"/>
        <end position="985"/>
    </location>
</feature>
<comment type="caution">
    <text evidence="4">The sequence shown here is derived from an EMBL/GenBank/DDBJ whole genome shotgun (WGS) entry which is preliminary data.</text>
</comment>
<protein>
    <recommendedName>
        <fullName evidence="3">DUF2207 domain-containing protein</fullName>
    </recommendedName>
</protein>
<feature type="transmembrane region" description="Helical" evidence="2">
    <location>
        <begin position="895"/>
        <end position="917"/>
    </location>
</feature>
<keyword evidence="2" id="KW-0472">Membrane</keyword>
<keyword evidence="2" id="KW-0812">Transmembrane</keyword>
<dbReference type="EMBL" id="JAAMOX010000001">
    <property type="protein sequence ID" value="NIH53287.1"/>
    <property type="molecule type" value="Genomic_DNA"/>
</dbReference>
<feature type="region of interest" description="Disordered" evidence="1">
    <location>
        <begin position="1"/>
        <end position="41"/>
    </location>
</feature>
<feature type="transmembrane region" description="Helical" evidence="2">
    <location>
        <begin position="492"/>
        <end position="514"/>
    </location>
</feature>
<feature type="transmembrane region" description="Helical" evidence="2">
    <location>
        <begin position="596"/>
        <end position="616"/>
    </location>
</feature>
<feature type="transmembrane region" description="Helical" evidence="2">
    <location>
        <begin position="80"/>
        <end position="98"/>
    </location>
</feature>
<dbReference type="Proteomes" id="UP000541033">
    <property type="component" value="Unassembled WGS sequence"/>
</dbReference>
<evidence type="ECO:0000313" key="5">
    <source>
        <dbReference type="Proteomes" id="UP000541033"/>
    </source>
</evidence>
<evidence type="ECO:0000259" key="3">
    <source>
        <dbReference type="Pfam" id="PF09972"/>
    </source>
</evidence>
<proteinExistence type="predicted"/>
<name>A0A7X5TU59_9MICO</name>
<dbReference type="AlphaFoldDB" id="A0A7X5TU59"/>
<accession>A0A7X5TU59</accession>
<feature type="compositionally biased region" description="Low complexity" evidence="1">
    <location>
        <begin position="15"/>
        <end position="32"/>
    </location>
</feature>
<feature type="domain" description="DUF2207" evidence="3">
    <location>
        <begin position="122"/>
        <end position="269"/>
    </location>
</feature>
<dbReference type="RefSeq" id="WP_167148777.1">
    <property type="nucleotide sequence ID" value="NZ_JAAMOX010000001.1"/>
</dbReference>
<keyword evidence="2" id="KW-1133">Transmembrane helix</keyword>
<feature type="transmembrane region" description="Helical" evidence="2">
    <location>
        <begin position="937"/>
        <end position="957"/>
    </location>
</feature>
<gene>
    <name evidence="4" type="ORF">FHX76_001155</name>
</gene>
<feature type="compositionally biased region" description="Basic and acidic residues" evidence="1">
    <location>
        <begin position="1"/>
        <end position="12"/>
    </location>
</feature>
<evidence type="ECO:0000313" key="4">
    <source>
        <dbReference type="EMBL" id="NIH53287.1"/>
    </source>
</evidence>
<sequence length="997" mass="108679">MSSEHPDTKGEDSLSEYYEAEAAAAESAGPDSSAKDDADRILSTTPQPSKLYVALSDWLLGVEAWLRSHGGSRLRKGLRGFWAVVALAGVVLLIGPIINKPLSLDDITGSSTTATEHWIARDFNVDYRIDRNNNGELRATVTEHITAFFTEKSNETGITRVLATQYEGHALNPRLLTATLDGVTVQPAETVSGNQLALSVDTGTRLQGDHEFVMTYELSNLAYSATDTASEQAVDLLKWDVFGPSWAQALAGLDVSITVPKELDDRLIRQPRGSLAWTIVGAGQWLEREPGSGSDVTYQFTNDQNIPPHAQASFTMSFEEGTFTMPPPTLTYWIQVFGPLAPLAFLALTLLFALAARAVAWSDARGRPWYIVQYDPPKGVSPQTAAYILRTPQTVELAEALEFARTDGKKTRKASLREAAKVARRTGRAGNLPRALTHYYSSPERRGQLTKGYRKVPRGFVRDFFIAAPIALTIVQFGLIRQLSNQVVLSVIWWPFAFVLVSSFLAAVVLWVALSARPLTRKGALVKQHLLGIEAFSERTQLLQRTETSNKLLPYAVHAGNAKDAGQRVATLIEHELGPDATAGWRTREFLSWPRILVRVLSPLLIIGALAAAVALPTPYPQSVDYESYWGDIPGTLWTKVEAIEASATLSRTPEGSARLEVNQQLEVNFSDESSQTPQFAQQWPDSANGQDLGLEVTAVRIDGKDVPFAVERDHDTKLVRTKLVEVLTGTHTLDIDYALNAAAFAADENGLVDRVRWAALLDGWEHTTGWGDDPAPKPVRISFTLDDTLAALATESGWITKDTESSERAREWKATVIPFGELKELGARAAAASESSSASAGAHTHVLLIEQDEFGGWPLDPTLDDVGAMLDFPAGTFTQPDEGTLRFTQFVQTLPVLAIGLLSAIAILCLPAAALIGRTTGLRLSEQGLHRDLLRWLAPCASVAAFVLFVWASSVMPSDHPLLPLVGFPPVIAILVSVIGLVVARPRKQHRIPAKP</sequence>
<dbReference type="InterPro" id="IPR018702">
    <property type="entry name" value="DUF2207"/>
</dbReference>